<dbReference type="SUPFAM" id="SSF53850">
    <property type="entry name" value="Periplasmic binding protein-like II"/>
    <property type="match status" value="1"/>
</dbReference>
<dbReference type="Gene3D" id="3.40.190.10">
    <property type="entry name" value="Periplasmic binding protein-like II"/>
    <property type="match status" value="1"/>
</dbReference>
<evidence type="ECO:0000313" key="2">
    <source>
        <dbReference type="EMBL" id="MBP2472791.1"/>
    </source>
</evidence>
<dbReference type="EMBL" id="JAGIOO010000001">
    <property type="protein sequence ID" value="MBP2472791.1"/>
    <property type="molecule type" value="Genomic_DNA"/>
</dbReference>
<dbReference type="PANTHER" id="PTHR30290">
    <property type="entry name" value="PERIPLASMIC BINDING COMPONENT OF ABC TRANSPORTER"/>
    <property type="match status" value="1"/>
</dbReference>
<accession>A0ABS5A8Z3</accession>
<comment type="caution">
    <text evidence="2">The sequence shown here is derived from an EMBL/GenBank/DDBJ whole genome shotgun (WGS) entry which is preliminary data.</text>
</comment>
<name>A0ABS5A8Z3_9PSEU</name>
<keyword evidence="3" id="KW-1185">Reference proteome</keyword>
<dbReference type="Gene3D" id="3.10.105.10">
    <property type="entry name" value="Dipeptide-binding Protein, Domain 3"/>
    <property type="match status" value="1"/>
</dbReference>
<dbReference type="InterPro" id="IPR000914">
    <property type="entry name" value="SBP_5_dom"/>
</dbReference>
<dbReference type="PANTHER" id="PTHR30290:SF65">
    <property type="entry name" value="MONOACYL PHOSPHATIDYLINOSITOL TETRAMANNOSIDE-BINDING PROTEIN LPQW-RELATED"/>
    <property type="match status" value="1"/>
</dbReference>
<dbReference type="InterPro" id="IPR030678">
    <property type="entry name" value="Peptide/Ni-bd"/>
</dbReference>
<dbReference type="InterPro" id="IPR006311">
    <property type="entry name" value="TAT_signal"/>
</dbReference>
<proteinExistence type="predicted"/>
<evidence type="ECO:0000313" key="3">
    <source>
        <dbReference type="Proteomes" id="UP001519363"/>
    </source>
</evidence>
<reference evidence="2 3" key="1">
    <citation type="submission" date="2021-03" db="EMBL/GenBank/DDBJ databases">
        <title>Sequencing the genomes of 1000 actinobacteria strains.</title>
        <authorList>
            <person name="Klenk H.-P."/>
        </authorList>
    </citation>
    <scope>NUCLEOTIDE SEQUENCE [LARGE SCALE GENOMIC DNA]</scope>
    <source>
        <strain evidence="2 3">DSM 44580</strain>
    </source>
</reference>
<dbReference type="Pfam" id="PF00496">
    <property type="entry name" value="SBP_bac_5"/>
    <property type="match status" value="1"/>
</dbReference>
<dbReference type="Proteomes" id="UP001519363">
    <property type="component" value="Unassembled WGS sequence"/>
</dbReference>
<sequence>MTTWRTPLAADLSRRNLLRGLALGAAAVAGGPLLAACTTRPTEPLSTLGPPRPGGTLRVALVGTGQGETLQPFLGSTPMDISRARSIHGVLGYLDPNAPDGVQYQLLEGIDRAADLSAYTLRLRKGLKFTDGTPVTARDVLYSLAFGVSAGVGHYKKLLGDFDLAAGRTDGDHRLVLPTNRPIADGHLILCIGTAYIVKDRTTAIDEKTPTCGPFRLAEYEAGRGSRLVRNDTFAVGGLEAPRLDAVELMAINDADARLTALRGHQVDLAHDLTPAQAQLLSTDNSVRVLESAMSLSTGLGFQMHLAVPQFQDVRVRQAVKHAVDRKAAVETVLFGRGHVGNDLFALGFPDYAGEIQQRAYDPDKARALLREAGATNLRFSVSTGPETAGMVELATLLVDQLGKVGIRAKLDARPAGQLFTDYNAYSVLPFAATYSLAIPPTLYYQSLFSSGSPSSFGWNRPDVDALVNRARGQADPVERKRIAGQAQEIQWREGNSVVPVFRPILAAANPGVAPGDGLVEQYPTFQQTAFR</sequence>
<dbReference type="RefSeq" id="WP_209706568.1">
    <property type="nucleotide sequence ID" value="NZ_JAGIOO010000001.1"/>
</dbReference>
<dbReference type="PIRSF" id="PIRSF002741">
    <property type="entry name" value="MppA"/>
    <property type="match status" value="1"/>
</dbReference>
<organism evidence="2 3">
    <name type="scientific">Crossiella equi</name>
    <dbReference type="NCBI Taxonomy" id="130796"/>
    <lineage>
        <taxon>Bacteria</taxon>
        <taxon>Bacillati</taxon>
        <taxon>Actinomycetota</taxon>
        <taxon>Actinomycetes</taxon>
        <taxon>Pseudonocardiales</taxon>
        <taxon>Pseudonocardiaceae</taxon>
        <taxon>Crossiella</taxon>
    </lineage>
</organism>
<evidence type="ECO:0000259" key="1">
    <source>
        <dbReference type="Pfam" id="PF00496"/>
    </source>
</evidence>
<dbReference type="PROSITE" id="PS51318">
    <property type="entry name" value="TAT"/>
    <property type="match status" value="1"/>
</dbReference>
<feature type="domain" description="Solute-binding protein family 5" evidence="1">
    <location>
        <begin position="102"/>
        <end position="449"/>
    </location>
</feature>
<dbReference type="CDD" id="cd08503">
    <property type="entry name" value="PBP2_NikA_DppA_OppA_like_17"/>
    <property type="match status" value="1"/>
</dbReference>
<dbReference type="InterPro" id="IPR039424">
    <property type="entry name" value="SBP_5"/>
</dbReference>
<gene>
    <name evidence="2" type="ORF">JOF53_001663</name>
</gene>
<protein>
    <submittedName>
        <fullName evidence="2">Peptide/nickel transport system substrate-binding protein</fullName>
    </submittedName>
</protein>